<evidence type="ECO:0000256" key="1">
    <source>
        <dbReference type="SAM" id="Phobius"/>
    </source>
</evidence>
<accession>A0ABW1IV08</accession>
<dbReference type="Pfam" id="PF14329">
    <property type="entry name" value="DUF4386"/>
    <property type="match status" value="1"/>
</dbReference>
<gene>
    <name evidence="2" type="ORF">ACFPXP_21140</name>
</gene>
<dbReference type="EMBL" id="JBHSQV010000185">
    <property type="protein sequence ID" value="MFC5988917.1"/>
    <property type="molecule type" value="Genomic_DNA"/>
</dbReference>
<proteinExistence type="predicted"/>
<name>A0ABW1IV08_9BACL</name>
<dbReference type="Proteomes" id="UP001596250">
    <property type="component" value="Unassembled WGS sequence"/>
</dbReference>
<protein>
    <submittedName>
        <fullName evidence="2">DUF4386 domain-containing protein</fullName>
    </submittedName>
</protein>
<feature type="transmembrane region" description="Helical" evidence="1">
    <location>
        <begin position="41"/>
        <end position="62"/>
    </location>
</feature>
<feature type="transmembrane region" description="Helical" evidence="1">
    <location>
        <begin position="74"/>
        <end position="94"/>
    </location>
</feature>
<reference evidence="3" key="1">
    <citation type="journal article" date="2019" name="Int. J. Syst. Evol. Microbiol.">
        <title>The Global Catalogue of Microorganisms (GCM) 10K type strain sequencing project: providing services to taxonomists for standard genome sequencing and annotation.</title>
        <authorList>
            <consortium name="The Broad Institute Genomics Platform"/>
            <consortium name="The Broad Institute Genome Sequencing Center for Infectious Disease"/>
            <person name="Wu L."/>
            <person name="Ma J."/>
        </authorList>
    </citation>
    <scope>NUCLEOTIDE SEQUENCE [LARGE SCALE GENOMIC DNA]</scope>
    <source>
        <strain evidence="3">CCM 8749</strain>
    </source>
</reference>
<keyword evidence="1" id="KW-0812">Transmembrane</keyword>
<comment type="caution">
    <text evidence="2">The sequence shown here is derived from an EMBL/GenBank/DDBJ whole genome shotgun (WGS) entry which is preliminary data.</text>
</comment>
<evidence type="ECO:0000313" key="3">
    <source>
        <dbReference type="Proteomes" id="UP001596250"/>
    </source>
</evidence>
<feature type="transmembrane region" description="Helical" evidence="1">
    <location>
        <begin position="106"/>
        <end position="127"/>
    </location>
</feature>
<sequence>MIAIGAVGILGLLHLSIEYQAGSLAGEEALNTAGFLLQAFHRWTFMLGPNFMLGLNTFLYSYLLFRTGIVPRGLALFGMITAVLVIIAGLLDMFEIVEPMSTAKGIIALPVAVYEMSLAVWLIVKGFSKQNLERLRRS</sequence>
<evidence type="ECO:0000313" key="2">
    <source>
        <dbReference type="EMBL" id="MFC5988917.1"/>
    </source>
</evidence>
<dbReference type="RefSeq" id="WP_379896440.1">
    <property type="nucleotide sequence ID" value="NZ_CBCSCT010000060.1"/>
</dbReference>
<keyword evidence="1" id="KW-0472">Membrane</keyword>
<keyword evidence="1" id="KW-1133">Transmembrane helix</keyword>
<keyword evidence="3" id="KW-1185">Reference proteome</keyword>
<organism evidence="2 3">
    <name type="scientific">Marinicrinis lubricantis</name>
    <dbReference type="NCBI Taxonomy" id="2086470"/>
    <lineage>
        <taxon>Bacteria</taxon>
        <taxon>Bacillati</taxon>
        <taxon>Bacillota</taxon>
        <taxon>Bacilli</taxon>
        <taxon>Bacillales</taxon>
        <taxon>Paenibacillaceae</taxon>
    </lineage>
</organism>
<dbReference type="InterPro" id="IPR025495">
    <property type="entry name" value="DUF4386"/>
</dbReference>